<feature type="transmembrane region" description="Helical" evidence="1">
    <location>
        <begin position="50"/>
        <end position="70"/>
    </location>
</feature>
<dbReference type="Proteomes" id="UP000643610">
    <property type="component" value="Unassembled WGS sequence"/>
</dbReference>
<keyword evidence="1" id="KW-0812">Transmembrane</keyword>
<proteinExistence type="predicted"/>
<dbReference type="RefSeq" id="WP_186891547.1">
    <property type="nucleotide sequence ID" value="NZ_JACOFU010000005.1"/>
</dbReference>
<dbReference type="EMBL" id="JACOFU010000005">
    <property type="protein sequence ID" value="MBC3832502.1"/>
    <property type="molecule type" value="Genomic_DNA"/>
</dbReference>
<evidence type="ECO:0000313" key="3">
    <source>
        <dbReference type="Proteomes" id="UP000643610"/>
    </source>
</evidence>
<sequence>MTKQKIVALSFLVLGFLFLCFGIAQSFVSDISASGRWGTQAFYLTLKHFFGSYAVYVNASIWLICGGLLIGSAIKDLRACPTNPANQEPNKKTAALGRLRNRISRKKRKQDGV</sequence>
<keyword evidence="1" id="KW-1133">Transmembrane helix</keyword>
<name>A0ABR6XSS1_9BURK</name>
<comment type="caution">
    <text evidence="2">The sequence shown here is derived from an EMBL/GenBank/DDBJ whole genome shotgun (WGS) entry which is preliminary data.</text>
</comment>
<protein>
    <submittedName>
        <fullName evidence="2">Uncharacterized protein</fullName>
    </submittedName>
</protein>
<reference evidence="2 3" key="1">
    <citation type="submission" date="2020-08" db="EMBL/GenBank/DDBJ databases">
        <title>Novel species isolated from subtropical streams in China.</title>
        <authorList>
            <person name="Lu H."/>
        </authorList>
    </citation>
    <scope>NUCLEOTIDE SEQUENCE [LARGE SCALE GENOMIC DNA]</scope>
    <source>
        <strain evidence="2 3">KCTC 52442</strain>
    </source>
</reference>
<keyword evidence="3" id="KW-1185">Reference proteome</keyword>
<keyword evidence="1" id="KW-0472">Membrane</keyword>
<accession>A0ABR6XSS1</accession>
<gene>
    <name evidence="2" type="ORF">H8K33_13425</name>
</gene>
<evidence type="ECO:0000256" key="1">
    <source>
        <dbReference type="SAM" id="Phobius"/>
    </source>
</evidence>
<evidence type="ECO:0000313" key="2">
    <source>
        <dbReference type="EMBL" id="MBC3832502.1"/>
    </source>
</evidence>
<organism evidence="2 3">
    <name type="scientific">Undibacterium amnicola</name>
    <dbReference type="NCBI Taxonomy" id="1834038"/>
    <lineage>
        <taxon>Bacteria</taxon>
        <taxon>Pseudomonadati</taxon>
        <taxon>Pseudomonadota</taxon>
        <taxon>Betaproteobacteria</taxon>
        <taxon>Burkholderiales</taxon>
        <taxon>Oxalobacteraceae</taxon>
        <taxon>Undibacterium</taxon>
    </lineage>
</organism>